<feature type="region of interest" description="Disordered" evidence="1">
    <location>
        <begin position="1"/>
        <end position="65"/>
    </location>
</feature>
<sequence length="175" mass="19670">MPPRRNQASGDRGVRRKPFTARQTRRSSRLALEANELPDTNPPVSPGRPPASEPTDVDTPPTKYNKTARVRCVPLDWDSQRLQSFLEEDDSFSGPVVMSLANEIDGCSKTGTVTFHTLPVRFQTPPTGQTWRIPLPKTSDNHPVRNQQLLLDHDFIGITTLYIPALDDHKIEYVT</sequence>
<dbReference type="AlphaFoldDB" id="A0A9P5LC72"/>
<dbReference type="EMBL" id="JAANBB010000270">
    <property type="protein sequence ID" value="KAF7545092.1"/>
    <property type="molecule type" value="Genomic_DNA"/>
</dbReference>
<evidence type="ECO:0000313" key="2">
    <source>
        <dbReference type="EMBL" id="KAF7545092.1"/>
    </source>
</evidence>
<comment type="caution">
    <text evidence="2">The sequence shown here is derived from an EMBL/GenBank/DDBJ whole genome shotgun (WGS) entry which is preliminary data.</text>
</comment>
<proteinExistence type="predicted"/>
<name>A0A9P5LC72_9HYPO</name>
<evidence type="ECO:0000256" key="1">
    <source>
        <dbReference type="SAM" id="MobiDB-lite"/>
    </source>
</evidence>
<feature type="compositionally biased region" description="Basic residues" evidence="1">
    <location>
        <begin position="14"/>
        <end position="28"/>
    </location>
</feature>
<organism evidence="2 3">
    <name type="scientific">Cylindrodendrum hubeiense</name>
    <dbReference type="NCBI Taxonomy" id="595255"/>
    <lineage>
        <taxon>Eukaryota</taxon>
        <taxon>Fungi</taxon>
        <taxon>Dikarya</taxon>
        <taxon>Ascomycota</taxon>
        <taxon>Pezizomycotina</taxon>
        <taxon>Sordariomycetes</taxon>
        <taxon>Hypocreomycetidae</taxon>
        <taxon>Hypocreales</taxon>
        <taxon>Nectriaceae</taxon>
        <taxon>Cylindrodendrum</taxon>
    </lineage>
</organism>
<dbReference type="OrthoDB" id="1658288at2759"/>
<accession>A0A9P5LC72</accession>
<feature type="compositionally biased region" description="Pro residues" evidence="1">
    <location>
        <begin position="40"/>
        <end position="52"/>
    </location>
</feature>
<dbReference type="Proteomes" id="UP000722485">
    <property type="component" value="Unassembled WGS sequence"/>
</dbReference>
<evidence type="ECO:0000313" key="3">
    <source>
        <dbReference type="Proteomes" id="UP000722485"/>
    </source>
</evidence>
<reference evidence="2" key="1">
    <citation type="submission" date="2020-03" db="EMBL/GenBank/DDBJ databases">
        <title>Draft Genome Sequence of Cylindrodendrum hubeiense.</title>
        <authorList>
            <person name="Buettner E."/>
            <person name="Kellner H."/>
        </authorList>
    </citation>
    <scope>NUCLEOTIDE SEQUENCE</scope>
    <source>
        <strain evidence="2">IHI 201604</strain>
    </source>
</reference>
<keyword evidence="3" id="KW-1185">Reference proteome</keyword>
<protein>
    <submittedName>
        <fullName evidence="2">Uncharacterized protein</fullName>
    </submittedName>
</protein>
<gene>
    <name evidence="2" type="ORF">G7Z17_g9431</name>
</gene>